<dbReference type="AlphaFoldDB" id="A0A9W9GVS8"/>
<reference evidence="2" key="2">
    <citation type="journal article" date="2023" name="IMA Fungus">
        <title>Comparative genomic study of the Penicillium genus elucidates a diverse pangenome and 15 lateral gene transfer events.</title>
        <authorList>
            <person name="Petersen C."/>
            <person name="Sorensen T."/>
            <person name="Nielsen M.R."/>
            <person name="Sondergaard T.E."/>
            <person name="Sorensen J.L."/>
            <person name="Fitzpatrick D.A."/>
            <person name="Frisvad J.C."/>
            <person name="Nielsen K.L."/>
        </authorList>
    </citation>
    <scope>NUCLEOTIDE SEQUENCE</scope>
    <source>
        <strain evidence="2">IBT 22155</strain>
    </source>
</reference>
<dbReference type="PANTHER" id="PTHR37981:SF1">
    <property type="entry name" value="SGNH HYDROLASE-TYPE ESTERASE DOMAIN-CONTAINING PROTEIN"/>
    <property type="match status" value="1"/>
</dbReference>
<dbReference type="Gene3D" id="3.40.50.1110">
    <property type="entry name" value="SGNH hydrolase"/>
    <property type="match status" value="1"/>
</dbReference>
<dbReference type="InterPro" id="IPR013830">
    <property type="entry name" value="SGNH_hydro"/>
</dbReference>
<dbReference type="EMBL" id="JAPQKL010000005">
    <property type="protein sequence ID" value="KAJ5130858.1"/>
    <property type="molecule type" value="Genomic_DNA"/>
</dbReference>
<gene>
    <name evidence="2" type="ORF">N7515_006897</name>
</gene>
<dbReference type="InterPro" id="IPR036514">
    <property type="entry name" value="SGNH_hydro_sf"/>
</dbReference>
<dbReference type="PANTHER" id="PTHR37981">
    <property type="entry name" value="LIPASE 2"/>
    <property type="match status" value="1"/>
</dbReference>
<organism evidence="2 3">
    <name type="scientific">Penicillium bovifimosum</name>
    <dbReference type="NCBI Taxonomy" id="126998"/>
    <lineage>
        <taxon>Eukaryota</taxon>
        <taxon>Fungi</taxon>
        <taxon>Dikarya</taxon>
        <taxon>Ascomycota</taxon>
        <taxon>Pezizomycotina</taxon>
        <taxon>Eurotiomycetes</taxon>
        <taxon>Eurotiomycetidae</taxon>
        <taxon>Eurotiales</taxon>
        <taxon>Aspergillaceae</taxon>
        <taxon>Penicillium</taxon>
    </lineage>
</organism>
<dbReference type="RefSeq" id="XP_056521237.1">
    <property type="nucleotide sequence ID" value="XM_056667641.1"/>
</dbReference>
<keyword evidence="3" id="KW-1185">Reference proteome</keyword>
<dbReference type="GeneID" id="81406811"/>
<name>A0A9W9GVS8_9EURO</name>
<dbReference type="Pfam" id="PF13472">
    <property type="entry name" value="Lipase_GDSL_2"/>
    <property type="match status" value="1"/>
</dbReference>
<accession>A0A9W9GVS8</accession>
<dbReference type="CDD" id="cd01823">
    <property type="entry name" value="SEST_like"/>
    <property type="match status" value="1"/>
</dbReference>
<dbReference type="OrthoDB" id="21678at2759"/>
<reference evidence="2" key="1">
    <citation type="submission" date="2022-11" db="EMBL/GenBank/DDBJ databases">
        <authorList>
            <person name="Petersen C."/>
        </authorList>
    </citation>
    <scope>NUCLEOTIDE SEQUENCE</scope>
    <source>
        <strain evidence="2">IBT 22155</strain>
    </source>
</reference>
<evidence type="ECO:0000313" key="3">
    <source>
        <dbReference type="Proteomes" id="UP001149079"/>
    </source>
</evidence>
<sequence>MDTPKKKLMIASLGSSFAAGPDIPPQIEPFAAMRSGQNYPHLLAKQLNADLTDLSVSGATLLNITVEPQATPFNKIFPPQITDLPEDADIITVTAGGNDINYIGGMIADSCEAELQSTAPLSPDQLAERMGGVLDQIHRRAPRARVFLVEYLAVLGPGTQAGRDIPLSQERLEHYRGVASILQHACSVAADSRSDWCETVPIHELSQGHALGSAEPWVGGFSKGPLLHPNLDGMKAVAAIVAVRVQRSSIYKALL</sequence>
<evidence type="ECO:0000259" key="1">
    <source>
        <dbReference type="Pfam" id="PF13472"/>
    </source>
</evidence>
<protein>
    <recommendedName>
        <fullName evidence="1">SGNH hydrolase-type esterase domain-containing protein</fullName>
    </recommendedName>
</protein>
<evidence type="ECO:0000313" key="2">
    <source>
        <dbReference type="EMBL" id="KAJ5130858.1"/>
    </source>
</evidence>
<dbReference type="GO" id="GO:0006629">
    <property type="term" value="P:lipid metabolic process"/>
    <property type="evidence" value="ECO:0007669"/>
    <property type="project" value="TreeGrafter"/>
</dbReference>
<feature type="domain" description="SGNH hydrolase-type esterase" evidence="1">
    <location>
        <begin position="13"/>
        <end position="236"/>
    </location>
</feature>
<comment type="caution">
    <text evidence="2">The sequence shown here is derived from an EMBL/GenBank/DDBJ whole genome shotgun (WGS) entry which is preliminary data.</text>
</comment>
<dbReference type="SUPFAM" id="SSF52266">
    <property type="entry name" value="SGNH hydrolase"/>
    <property type="match status" value="1"/>
</dbReference>
<dbReference type="InterPro" id="IPR037460">
    <property type="entry name" value="SEST-like"/>
</dbReference>
<dbReference type="Proteomes" id="UP001149079">
    <property type="component" value="Unassembled WGS sequence"/>
</dbReference>
<dbReference type="GO" id="GO:0016788">
    <property type="term" value="F:hydrolase activity, acting on ester bonds"/>
    <property type="evidence" value="ECO:0007669"/>
    <property type="project" value="InterPro"/>
</dbReference>
<proteinExistence type="predicted"/>